<dbReference type="Proteomes" id="UP000011713">
    <property type="component" value="Unassembled WGS sequence"/>
</dbReference>
<accession>M4BWN4</accession>
<sequence length="72" mass="7856">MEAKKRIGSAGGKKPGLSVVPFKRGSQSVSGSRAKSGFFACYLYQCETRPSRPMRAPQPIEIKRPGEEKDGK</sequence>
<dbReference type="InParanoid" id="M4BWN4"/>
<organism evidence="2 3">
    <name type="scientific">Hyaloperonospora arabidopsidis (strain Emoy2)</name>
    <name type="common">Downy mildew agent</name>
    <name type="synonym">Peronospora arabidopsidis</name>
    <dbReference type="NCBI Taxonomy" id="559515"/>
    <lineage>
        <taxon>Eukaryota</taxon>
        <taxon>Sar</taxon>
        <taxon>Stramenopiles</taxon>
        <taxon>Oomycota</taxon>
        <taxon>Peronosporomycetes</taxon>
        <taxon>Peronosporales</taxon>
        <taxon>Peronosporaceae</taxon>
        <taxon>Hyaloperonospora</taxon>
    </lineage>
</organism>
<evidence type="ECO:0000256" key="1">
    <source>
        <dbReference type="SAM" id="MobiDB-lite"/>
    </source>
</evidence>
<name>M4BWN4_HYAAE</name>
<protein>
    <submittedName>
        <fullName evidence="2">Uncharacterized protein</fullName>
    </submittedName>
</protein>
<dbReference type="HOGENOM" id="CLU_2727617_0_0_1"/>
<dbReference type="EnsemblProtists" id="HpaT810935">
    <property type="protein sequence ID" value="HpaP810935"/>
    <property type="gene ID" value="HpaG810935"/>
</dbReference>
<proteinExistence type="predicted"/>
<feature type="region of interest" description="Disordered" evidence="1">
    <location>
        <begin position="1"/>
        <end position="32"/>
    </location>
</feature>
<dbReference type="EMBL" id="JH598005">
    <property type="status" value="NOT_ANNOTATED_CDS"/>
    <property type="molecule type" value="Genomic_DNA"/>
</dbReference>
<evidence type="ECO:0000313" key="3">
    <source>
        <dbReference type="Proteomes" id="UP000011713"/>
    </source>
</evidence>
<dbReference type="AlphaFoldDB" id="M4BWN4"/>
<dbReference type="VEuPathDB" id="FungiDB:HpaG810935"/>
<reference evidence="3" key="1">
    <citation type="journal article" date="2010" name="Science">
        <title>Signatures of adaptation to obligate biotrophy in the Hyaloperonospora arabidopsidis genome.</title>
        <authorList>
            <person name="Baxter L."/>
            <person name="Tripathy S."/>
            <person name="Ishaque N."/>
            <person name="Boot N."/>
            <person name="Cabral A."/>
            <person name="Kemen E."/>
            <person name="Thines M."/>
            <person name="Ah-Fong A."/>
            <person name="Anderson R."/>
            <person name="Badejoko W."/>
            <person name="Bittner-Eddy P."/>
            <person name="Boore J.L."/>
            <person name="Chibucos M.C."/>
            <person name="Coates M."/>
            <person name="Dehal P."/>
            <person name="Delehaunty K."/>
            <person name="Dong S."/>
            <person name="Downton P."/>
            <person name="Dumas B."/>
            <person name="Fabro G."/>
            <person name="Fronick C."/>
            <person name="Fuerstenberg S.I."/>
            <person name="Fulton L."/>
            <person name="Gaulin E."/>
            <person name="Govers F."/>
            <person name="Hughes L."/>
            <person name="Humphray S."/>
            <person name="Jiang R.H."/>
            <person name="Judelson H."/>
            <person name="Kamoun S."/>
            <person name="Kyung K."/>
            <person name="Meijer H."/>
            <person name="Minx P."/>
            <person name="Morris P."/>
            <person name="Nelson J."/>
            <person name="Phuntumart V."/>
            <person name="Qutob D."/>
            <person name="Rehmany A."/>
            <person name="Rougon-Cardoso A."/>
            <person name="Ryden P."/>
            <person name="Torto-Alalibo T."/>
            <person name="Studholme D."/>
            <person name="Wang Y."/>
            <person name="Win J."/>
            <person name="Wood J."/>
            <person name="Clifton S.W."/>
            <person name="Rogers J."/>
            <person name="Van den Ackerveken G."/>
            <person name="Jones J.D."/>
            <person name="McDowell J.M."/>
            <person name="Beynon J."/>
            <person name="Tyler B.M."/>
        </authorList>
    </citation>
    <scope>NUCLEOTIDE SEQUENCE [LARGE SCALE GENOMIC DNA]</scope>
    <source>
        <strain evidence="3">Emoy2</strain>
    </source>
</reference>
<reference evidence="2" key="2">
    <citation type="submission" date="2015-06" db="UniProtKB">
        <authorList>
            <consortium name="EnsemblProtists"/>
        </authorList>
    </citation>
    <scope>IDENTIFICATION</scope>
    <source>
        <strain evidence="2">Emoy2</strain>
    </source>
</reference>
<feature type="region of interest" description="Disordered" evidence="1">
    <location>
        <begin position="50"/>
        <end position="72"/>
    </location>
</feature>
<keyword evidence="3" id="KW-1185">Reference proteome</keyword>
<feature type="compositionally biased region" description="Basic and acidic residues" evidence="1">
    <location>
        <begin position="61"/>
        <end position="72"/>
    </location>
</feature>
<evidence type="ECO:0000313" key="2">
    <source>
        <dbReference type="EnsemblProtists" id="HpaP810935"/>
    </source>
</evidence>